<sequence>MTAQQSVDVDRFSSDTALDISWSDLYAVGVALIAHIIFLLTIISFLRLLVLSFKALPRFVLYLLGFRPGGVERDTLASRYQSKNYGGRVPEDSQFARFQSYGADSEDEGIPFHAIIVSGTFWAGVGYFLGRAWGWWN</sequence>
<dbReference type="InterPro" id="IPR038213">
    <property type="entry name" value="IFI6/IFI27-like_sf"/>
</dbReference>
<reference evidence="2 3" key="1">
    <citation type="submission" date="2014-06" db="EMBL/GenBank/DDBJ databases">
        <authorList>
            <consortium name="DOE Joint Genome Institute"/>
            <person name="Kuo A."/>
            <person name="Kohler A."/>
            <person name="Nagy L.G."/>
            <person name="Floudas D."/>
            <person name="Copeland A."/>
            <person name="Barry K.W."/>
            <person name="Cichocki N."/>
            <person name="Veneault-Fourrey C."/>
            <person name="LaButti K."/>
            <person name="Lindquist E.A."/>
            <person name="Lipzen A."/>
            <person name="Lundell T."/>
            <person name="Morin E."/>
            <person name="Murat C."/>
            <person name="Sun H."/>
            <person name="Tunlid A."/>
            <person name="Henrissat B."/>
            <person name="Grigoriev I.V."/>
            <person name="Hibbett D.S."/>
            <person name="Martin F."/>
            <person name="Nordberg H.P."/>
            <person name="Cantor M.N."/>
            <person name="Hua S.X."/>
        </authorList>
    </citation>
    <scope>NUCLEOTIDE SEQUENCE [LARGE SCALE GENOMIC DNA]</scope>
    <source>
        <strain evidence="2 3">ATCC 200175</strain>
    </source>
</reference>
<dbReference type="AlphaFoldDB" id="A0A0C9TDI7"/>
<dbReference type="HOGENOM" id="CLU_141796_0_0_1"/>
<keyword evidence="1" id="KW-1133">Transmembrane helix</keyword>
<name>A0A0C9TDI7_PAXIN</name>
<keyword evidence="1" id="KW-0472">Membrane</keyword>
<organism evidence="2 3">
    <name type="scientific">Paxillus involutus ATCC 200175</name>
    <dbReference type="NCBI Taxonomy" id="664439"/>
    <lineage>
        <taxon>Eukaryota</taxon>
        <taxon>Fungi</taxon>
        <taxon>Dikarya</taxon>
        <taxon>Basidiomycota</taxon>
        <taxon>Agaricomycotina</taxon>
        <taxon>Agaricomycetes</taxon>
        <taxon>Agaricomycetidae</taxon>
        <taxon>Boletales</taxon>
        <taxon>Paxilineae</taxon>
        <taxon>Paxillaceae</taxon>
        <taxon>Paxillus</taxon>
    </lineage>
</organism>
<dbReference type="Proteomes" id="UP000053647">
    <property type="component" value="Unassembled WGS sequence"/>
</dbReference>
<gene>
    <name evidence="2" type="ORF">PAXINDRAFT_182180</name>
</gene>
<proteinExistence type="predicted"/>
<dbReference type="Gene3D" id="6.10.110.10">
    <property type="match status" value="1"/>
</dbReference>
<dbReference type="OrthoDB" id="440424at2759"/>
<dbReference type="EMBL" id="KN819512">
    <property type="protein sequence ID" value="KIJ09058.1"/>
    <property type="molecule type" value="Genomic_DNA"/>
</dbReference>
<evidence type="ECO:0000256" key="1">
    <source>
        <dbReference type="SAM" id="Phobius"/>
    </source>
</evidence>
<protein>
    <submittedName>
        <fullName evidence="2">Uncharacterized protein</fullName>
    </submittedName>
</protein>
<evidence type="ECO:0000313" key="3">
    <source>
        <dbReference type="Proteomes" id="UP000053647"/>
    </source>
</evidence>
<feature type="transmembrane region" description="Helical" evidence="1">
    <location>
        <begin position="25"/>
        <end position="50"/>
    </location>
</feature>
<reference evidence="3" key="2">
    <citation type="submission" date="2015-01" db="EMBL/GenBank/DDBJ databases">
        <title>Evolutionary Origins and Diversification of the Mycorrhizal Mutualists.</title>
        <authorList>
            <consortium name="DOE Joint Genome Institute"/>
            <consortium name="Mycorrhizal Genomics Consortium"/>
            <person name="Kohler A."/>
            <person name="Kuo A."/>
            <person name="Nagy L.G."/>
            <person name="Floudas D."/>
            <person name="Copeland A."/>
            <person name="Barry K.W."/>
            <person name="Cichocki N."/>
            <person name="Veneault-Fourrey C."/>
            <person name="LaButti K."/>
            <person name="Lindquist E.A."/>
            <person name="Lipzen A."/>
            <person name="Lundell T."/>
            <person name="Morin E."/>
            <person name="Murat C."/>
            <person name="Riley R."/>
            <person name="Ohm R."/>
            <person name="Sun H."/>
            <person name="Tunlid A."/>
            <person name="Henrissat B."/>
            <person name="Grigoriev I.V."/>
            <person name="Hibbett D.S."/>
            <person name="Martin F."/>
        </authorList>
    </citation>
    <scope>NUCLEOTIDE SEQUENCE [LARGE SCALE GENOMIC DNA]</scope>
    <source>
        <strain evidence="3">ATCC 200175</strain>
    </source>
</reference>
<keyword evidence="1" id="KW-0812">Transmembrane</keyword>
<accession>A0A0C9TDI7</accession>
<keyword evidence="3" id="KW-1185">Reference proteome</keyword>
<evidence type="ECO:0000313" key="2">
    <source>
        <dbReference type="EMBL" id="KIJ09058.1"/>
    </source>
</evidence>